<dbReference type="RefSeq" id="WP_058371150.1">
    <property type="nucleotide sequence ID" value="NZ_LNTB01000001.1"/>
</dbReference>
<proteinExistence type="predicted"/>
<dbReference type="AlphaFoldDB" id="A0A0V8RWX6"/>
<name>A0A0V8RWX6_PYROC</name>
<dbReference type="PANTHER" id="PTHR34704:SF1">
    <property type="entry name" value="ATPASE"/>
    <property type="match status" value="1"/>
</dbReference>
<evidence type="ECO:0008006" key="3">
    <source>
        <dbReference type="Google" id="ProtNLM"/>
    </source>
</evidence>
<dbReference type="InterPro" id="IPR036390">
    <property type="entry name" value="WH_DNA-bd_sf"/>
</dbReference>
<dbReference type="Proteomes" id="UP000053352">
    <property type="component" value="Unassembled WGS sequence"/>
</dbReference>
<dbReference type="InterPro" id="IPR027417">
    <property type="entry name" value="P-loop_NTPase"/>
</dbReference>
<accession>A0A0V8RWX6</accession>
<dbReference type="OrthoDB" id="132045at2157"/>
<dbReference type="SUPFAM" id="SSF46785">
    <property type="entry name" value="Winged helix' DNA-binding domain"/>
    <property type="match status" value="1"/>
</dbReference>
<dbReference type="SUPFAM" id="SSF52540">
    <property type="entry name" value="P-loop containing nucleoside triphosphate hydrolases"/>
    <property type="match status" value="1"/>
</dbReference>
<protein>
    <recommendedName>
        <fullName evidence="3">ATPase</fullName>
    </recommendedName>
</protein>
<sequence length="434" mass="47533">MPAALDRWECSYLASRRQGWLLVYGRRKTGKTWLLRRCVDWGLYATATGDGECIVEERGGGPRITGLGDCVSLVAGWLRRGRGLAVLDEFQRLPRRYWELLAAVAGEAEPGLIACGSSMGVVRRVFDRRSPLLGLFEAFHVDLVDVADAIASLRRLGLGAREAVLWAVVARDPWLLRHVEPRGDPWRALAAHAAGLTPAARGLVGEVFEEEERQLTRVYDAVLRLLAEGYWRAAEIAARLYEAGLVSSPQPGSATGVLRVLEEMGLVKRVPLWRTRGARVYYRHRSPLLSLLYSVADVVEELGQPPSVEALRSRYGVELQFTLGELLARLHGARRGYSLQPSGRDVDVVLLDGRGRPLIGYEVKMGRMAAGEAEGYASWIRGLGIPRAGAVALEGFTAPPRGLDEALDAEAVAEAAEELSRRSRAEAAEGRIPG</sequence>
<keyword evidence="2" id="KW-1185">Reference proteome</keyword>
<dbReference type="EMBL" id="LNTB01000001">
    <property type="protein sequence ID" value="KSW12466.1"/>
    <property type="molecule type" value="Genomic_DNA"/>
</dbReference>
<evidence type="ECO:0000313" key="2">
    <source>
        <dbReference type="Proteomes" id="UP000053352"/>
    </source>
</evidence>
<reference evidence="1 2" key="1">
    <citation type="submission" date="2015-11" db="EMBL/GenBank/DDBJ databases">
        <title>Genome sequence of Pyrodictium occultum PL-19, a marine hyperthermophilic archaeon isolated from Volcano, Italy.</title>
        <authorList>
            <person name="Utturkar S."/>
            <person name="Huber H."/>
            <person name="Leptihn S."/>
            <person name="Brown S."/>
            <person name="Stetter K.O."/>
            <person name="Podar M."/>
        </authorList>
    </citation>
    <scope>NUCLEOTIDE SEQUENCE [LARGE SCALE GENOMIC DNA]</scope>
    <source>
        <strain evidence="1 2">PL-19</strain>
    </source>
</reference>
<evidence type="ECO:0000313" key="1">
    <source>
        <dbReference type="EMBL" id="KSW12466.1"/>
    </source>
</evidence>
<dbReference type="PANTHER" id="PTHR34704">
    <property type="entry name" value="ATPASE"/>
    <property type="match status" value="1"/>
</dbReference>
<organism evidence="1 2">
    <name type="scientific">Pyrodictium occultum</name>
    <dbReference type="NCBI Taxonomy" id="2309"/>
    <lineage>
        <taxon>Archaea</taxon>
        <taxon>Thermoproteota</taxon>
        <taxon>Thermoprotei</taxon>
        <taxon>Desulfurococcales</taxon>
        <taxon>Pyrodictiaceae</taxon>
        <taxon>Pyrodictium</taxon>
    </lineage>
</organism>
<comment type="caution">
    <text evidence="1">The sequence shown here is derived from an EMBL/GenBank/DDBJ whole genome shotgun (WGS) entry which is preliminary data.</text>
</comment>
<gene>
    <name evidence="1" type="ORF">CF15_07020</name>
</gene>